<dbReference type="Proteomes" id="UP000283928">
    <property type="component" value="Unassembled WGS sequence"/>
</dbReference>
<reference evidence="1 2" key="1">
    <citation type="submission" date="2018-08" db="EMBL/GenBank/DDBJ databases">
        <title>A genome reference for cultivated species of the human gut microbiota.</title>
        <authorList>
            <person name="Zou Y."/>
            <person name="Xue W."/>
            <person name="Luo G."/>
        </authorList>
    </citation>
    <scope>NUCLEOTIDE SEQUENCE [LARGE SCALE GENOMIC DNA]</scope>
    <source>
        <strain evidence="1 2">AM27-32LB</strain>
    </source>
</reference>
<protein>
    <submittedName>
        <fullName evidence="1">Uncharacterized protein</fullName>
    </submittedName>
</protein>
<evidence type="ECO:0000313" key="1">
    <source>
        <dbReference type="EMBL" id="RHE72961.1"/>
    </source>
</evidence>
<dbReference type="AlphaFoldDB" id="A0A414KBY5"/>
<dbReference type="Gene3D" id="2.130.10.10">
    <property type="entry name" value="YVTN repeat-like/Quinoprotein amine dehydrogenase"/>
    <property type="match status" value="1"/>
</dbReference>
<dbReference type="InterPro" id="IPR011047">
    <property type="entry name" value="Quinoprotein_ADH-like_sf"/>
</dbReference>
<gene>
    <name evidence="1" type="ORF">DW723_11665</name>
</gene>
<dbReference type="SUPFAM" id="SSF50998">
    <property type="entry name" value="Quinoprotein alcohol dehydrogenase-like"/>
    <property type="match status" value="1"/>
</dbReference>
<dbReference type="InterPro" id="IPR015943">
    <property type="entry name" value="WD40/YVTN_repeat-like_dom_sf"/>
</dbReference>
<comment type="caution">
    <text evidence="1">The sequence shown here is derived from an EMBL/GenBank/DDBJ whole genome shotgun (WGS) entry which is preliminary data.</text>
</comment>
<name>A0A414KBY5_9FIRM</name>
<organism evidence="1 2">
    <name type="scientific">Blautia obeum</name>
    <dbReference type="NCBI Taxonomy" id="40520"/>
    <lineage>
        <taxon>Bacteria</taxon>
        <taxon>Bacillati</taxon>
        <taxon>Bacillota</taxon>
        <taxon>Clostridia</taxon>
        <taxon>Lachnospirales</taxon>
        <taxon>Lachnospiraceae</taxon>
        <taxon>Blautia</taxon>
    </lineage>
</organism>
<evidence type="ECO:0000313" key="2">
    <source>
        <dbReference type="Proteomes" id="UP000283928"/>
    </source>
</evidence>
<proteinExistence type="predicted"/>
<sequence length="203" mass="22132">MLDKLTGLKGDIRTSVAYNNGYVYFATKGGYLYRVKMNPDGTFGQVLGYNLGGMATATPVIYKGRIYIGVCGQGGQFNPDGGHHFDVLTESEDALSLAYSVPVAGYPQAAPLLSTAYENEDYNKDGKADGRVYVYFTANAYPGGIYMLEDSPGQTEGKAEEIFTPDTDQQQYSISTLCVDRDGTIYYKNDSNYLMAIEKNGAI</sequence>
<dbReference type="EMBL" id="QSKO01000017">
    <property type="protein sequence ID" value="RHE72961.1"/>
    <property type="molecule type" value="Genomic_DNA"/>
</dbReference>
<accession>A0A414KBY5</accession>